<dbReference type="AlphaFoldDB" id="A0A0J5WVK7"/>
<dbReference type="Pfam" id="PF16747">
    <property type="entry name" value="Adhesin_E"/>
    <property type="match status" value="1"/>
</dbReference>
<dbReference type="PATRIC" id="fig|292.27.peg.4082"/>
<feature type="chain" id="PRO_5005266682" description="Surface-adhesin protein E-like domain-containing protein" evidence="1">
    <location>
        <begin position="21"/>
        <end position="129"/>
    </location>
</feature>
<evidence type="ECO:0000313" key="4">
    <source>
        <dbReference type="Proteomes" id="UP000036338"/>
    </source>
</evidence>
<dbReference type="RefSeq" id="WP_048248042.1">
    <property type="nucleotide sequence ID" value="NZ_LDWR01000034.1"/>
</dbReference>
<evidence type="ECO:0000313" key="3">
    <source>
        <dbReference type="EMBL" id="KML54752.1"/>
    </source>
</evidence>
<gene>
    <name evidence="3" type="ORF">VL15_19985</name>
</gene>
<proteinExistence type="predicted"/>
<keyword evidence="1" id="KW-0732">Signal</keyword>
<reference evidence="3 4" key="1">
    <citation type="submission" date="2015-05" db="EMBL/GenBank/DDBJ databases">
        <title>Draft genome of Burkholderia cepacia LK29.</title>
        <authorList>
            <person name="Chan X.Y."/>
        </authorList>
    </citation>
    <scope>NUCLEOTIDE SEQUENCE [LARGE SCALE GENOMIC DNA]</scope>
    <source>
        <strain evidence="3 4">LK29</strain>
    </source>
</reference>
<organism evidence="3 4">
    <name type="scientific">Burkholderia cepacia</name>
    <name type="common">Pseudomonas cepacia</name>
    <dbReference type="NCBI Taxonomy" id="292"/>
    <lineage>
        <taxon>Bacteria</taxon>
        <taxon>Pseudomonadati</taxon>
        <taxon>Pseudomonadota</taxon>
        <taxon>Betaproteobacteria</taxon>
        <taxon>Burkholderiales</taxon>
        <taxon>Burkholderiaceae</taxon>
        <taxon>Burkholderia</taxon>
        <taxon>Burkholderia cepacia complex</taxon>
    </lineage>
</organism>
<accession>A0A0J5WVK7</accession>
<evidence type="ECO:0000256" key="1">
    <source>
        <dbReference type="SAM" id="SignalP"/>
    </source>
</evidence>
<dbReference type="EMBL" id="LDWR01000034">
    <property type="protein sequence ID" value="KML54752.1"/>
    <property type="molecule type" value="Genomic_DNA"/>
</dbReference>
<evidence type="ECO:0000259" key="2">
    <source>
        <dbReference type="Pfam" id="PF16747"/>
    </source>
</evidence>
<comment type="caution">
    <text evidence="3">The sequence shown here is derived from an EMBL/GenBank/DDBJ whole genome shotgun (WGS) entry which is preliminary data.</text>
</comment>
<name>A0A0J5WVK7_BURCE</name>
<feature type="domain" description="Surface-adhesin protein E-like" evidence="2">
    <location>
        <begin position="23"/>
        <end position="127"/>
    </location>
</feature>
<dbReference type="Proteomes" id="UP000036338">
    <property type="component" value="Unassembled WGS sequence"/>
</dbReference>
<protein>
    <recommendedName>
        <fullName evidence="2">Surface-adhesin protein E-like domain-containing protein</fullName>
    </recommendedName>
</protein>
<feature type="signal peptide" evidence="1">
    <location>
        <begin position="1"/>
        <end position="20"/>
    </location>
</feature>
<dbReference type="InterPro" id="IPR031939">
    <property type="entry name" value="Adhesin_E-like"/>
</dbReference>
<sequence>MKRSALAGAMLAFMINGACAANWTTLIEGSTTAVYVDTSSVVHDKNLTRTRVRVVFGDPQPYSAPFPTKSMVSLWSFNCADKTWSMGETTMVGTAPGEVSVSPEYPDDYDNVVPDSMQKLVMDYVCKKS</sequence>